<evidence type="ECO:0000256" key="13">
    <source>
        <dbReference type="ARBA" id="ARBA00023026"/>
    </source>
</evidence>
<evidence type="ECO:0000256" key="9">
    <source>
        <dbReference type="ARBA" id="ARBA00022729"/>
    </source>
</evidence>
<evidence type="ECO:0000259" key="18">
    <source>
        <dbReference type="PROSITE" id="PS51208"/>
    </source>
</evidence>
<evidence type="ECO:0000256" key="6">
    <source>
        <dbReference type="ARBA" id="ARBA00022525"/>
    </source>
</evidence>
<keyword evidence="8" id="KW-0812">Transmembrane</keyword>
<dbReference type="InterPro" id="IPR011050">
    <property type="entry name" value="Pectin_lyase_fold/virulence"/>
</dbReference>
<keyword evidence="6" id="KW-0964">Secreted</keyword>
<dbReference type="SMART" id="SM00869">
    <property type="entry name" value="Autotransporter"/>
    <property type="match status" value="1"/>
</dbReference>
<feature type="domain" description="Autotransporter" evidence="18">
    <location>
        <begin position="1075"/>
        <end position="1341"/>
    </location>
</feature>
<keyword evidence="16" id="KW-0998">Cell outer membrane</keyword>
<dbReference type="InterPro" id="IPR005546">
    <property type="entry name" value="Autotransporte_beta"/>
</dbReference>
<keyword evidence="10" id="KW-0574">Periplasm</keyword>
<dbReference type="Pfam" id="PF24078">
    <property type="entry name" value="Beta-sol_PIC_HAP1_IgA0_2nd"/>
    <property type="match status" value="1"/>
</dbReference>
<evidence type="ECO:0000256" key="2">
    <source>
        <dbReference type="ARBA" id="ARBA00004418"/>
    </source>
</evidence>
<keyword evidence="14" id="KW-0472">Membrane</keyword>
<evidence type="ECO:0000256" key="17">
    <source>
        <dbReference type="SAM" id="MobiDB-lite"/>
    </source>
</evidence>
<keyword evidence="7" id="KW-0645">Protease</keyword>
<keyword evidence="9" id="KW-0732">Signal</keyword>
<evidence type="ECO:0000256" key="7">
    <source>
        <dbReference type="ARBA" id="ARBA00022670"/>
    </source>
</evidence>
<feature type="region of interest" description="Disordered" evidence="17">
    <location>
        <begin position="672"/>
        <end position="697"/>
    </location>
</feature>
<feature type="domain" description="Peptidase S6" evidence="19">
    <location>
        <begin position="59"/>
        <end position="305"/>
    </location>
</feature>
<evidence type="ECO:0000313" key="21">
    <source>
        <dbReference type="Proteomes" id="UP000254647"/>
    </source>
</evidence>
<keyword evidence="13" id="KW-0843">Virulence</keyword>
<dbReference type="Gene3D" id="2.40.128.130">
    <property type="entry name" value="Autotransporter beta-domain"/>
    <property type="match status" value="1"/>
</dbReference>
<proteinExistence type="predicted"/>
<gene>
    <name evidence="20" type="primary">eaaA_4</name>
    <name evidence="20" type="ORF">NCTC10767_03358</name>
</gene>
<evidence type="ECO:0000256" key="4">
    <source>
        <dbReference type="ARBA" id="ARBA00004613"/>
    </source>
</evidence>
<keyword evidence="12" id="KW-0720">Serine protease</keyword>
<dbReference type="InterPro" id="IPR030396">
    <property type="entry name" value="Peptidase_S6_dom"/>
</dbReference>
<dbReference type="PROSITE" id="PS51208">
    <property type="entry name" value="AUTOTRANSPORTER"/>
    <property type="match status" value="1"/>
</dbReference>
<dbReference type="GO" id="GO:0006508">
    <property type="term" value="P:proteolysis"/>
    <property type="evidence" value="ECO:0007669"/>
    <property type="project" value="UniProtKB-KW"/>
</dbReference>
<dbReference type="InterPro" id="IPR057393">
    <property type="entry name" value="PIC_HAP1_IgA0_b-sol2"/>
</dbReference>
<dbReference type="InterPro" id="IPR006315">
    <property type="entry name" value="OM_autotransptr_brl_dom"/>
</dbReference>
<dbReference type="PRINTS" id="PR00921">
    <property type="entry name" value="IGASERPTASE"/>
</dbReference>
<keyword evidence="15" id="KW-0865">Zymogen</keyword>
<sequence length="1341" mass="142356">MNRIYSLRMNDRKELVAVAETAGGRKKSSGIPGAGMLSRLLLASGAVAGVLFSYPSLASVVGNTLPWQTYRDFAENKGAFHAGATNIPLYGRNGAVGGRLDKAPMMDFSVVDQILGVATLISPQYVAGVKHNGSYNTVRFGYADDTTYRLVDRNEHWRDFHTPRLNKLVTEVAPVSVTDAGTGKGVYQNRSRYPVFYRMGSGTQYTGAASGALTRIAGAYAWKTGGTVGSPLISDWSLVSNPGYLYQSVNGPLASYGTPGDSGSPLFAWDAVKKQWVLVAVLNGYAGEKGKTNWFTVIPAGDVNNTIKQDSSGTVVPAVAGGDIVWNYNKGSGEGTLSQDGKVWKMNGFRGGSLNDGKDITFGGKGTVVLKDDVVQGAGSLTFNGDYTVRPEGNQTWVGGGIIVNDGHRVDWMVNGLAGDALHKTGKGTLVVAGSGENPGTLNTGDGTVILAQKADAAGRVRAFSEVRIVSGRPVVVLQDSHQIEGDRIRWGYRGGTLDINGNDMTFHRLAAADEGAVLTSRAGSATVRLDFSPSGQKAVMWHGHFTGNLSVLNNTSSAVDFIMDGGADMSGSFTQQGGGLYIQGHPVVHAVSSEAVAAALRKQGDNSVLTQPVSFTQKDWESRTFSIGQLKLKEASFSLSRNATLTGDIDADNATMVLGSDSLYLDMKDGTGSSSAPVKGTSAAGGASGTSTFRGNVNMRHSSLTVRDHFTGSITASDSRIVVNSENVRLEGDSRLTSSALTVSDGGRLHVKGGLETDGGVTLDGGTLLVDGGSVRNDVYERLLAWSEERGGLNGSGEYDFMTGAAGLLRGYVRGSAGNVNLQNAAWMMTGNSSVKHLESSGSALYFSRPGGEFHTLTAGSMDISDSVLVMRTDLHHSDQLRVTESLRGKNNLLLVDFTERSDGQKALNIPLVTAPAGTGADVFSVKTRDTGFSHITPVVRAEQGTGGTAWQLNVVQPETAAEPVVDEVSRPSLPVVMRQDAKMPNPVEAVSPLPSPVSAPSPAPEASVTDVLTGENTGESGEYRDETRWLLTGYRSTVNVSAVRDAGMLMSMGHRNFINEVNNLNKRMGDLRDINGEAGAWARIMSGTGSAGGGFSDNYTHVQVGADKKHELDGLDLFTGVTMTYTDSNAGSDTFSGKTKSVGAGLYASALFDSGAYIDLIGKYVHHDNEYTATFAGLGTKDYGSHSWYAGAEVGYRYHVTEDAWIEPQAELVYGAVSGKQFSWKDQGMNLTMKDKDFNPLIGRTGVDVGKSFSGKDWKVTARAGLGYQFDLLANGETVLRDASGEKRIKGEKDGRMLMSVGLNAEVRDNIRFGLEFEKSAFGKYNVDNAVNAGFRYSF</sequence>
<organism evidence="20 21">
    <name type="scientific">Escherichia coli</name>
    <dbReference type="NCBI Taxonomy" id="562"/>
    <lineage>
        <taxon>Bacteria</taxon>
        <taxon>Pseudomonadati</taxon>
        <taxon>Pseudomonadota</taxon>
        <taxon>Gammaproteobacteria</taxon>
        <taxon>Enterobacterales</taxon>
        <taxon>Enterobacteriaceae</taxon>
        <taxon>Escherichia</taxon>
    </lineage>
</organism>
<dbReference type="GO" id="GO:0009279">
    <property type="term" value="C:cell outer membrane"/>
    <property type="evidence" value="ECO:0007669"/>
    <property type="project" value="UniProtKB-SubCell"/>
</dbReference>
<dbReference type="SUPFAM" id="SSF51126">
    <property type="entry name" value="Pectin lyase-like"/>
    <property type="match status" value="1"/>
</dbReference>
<evidence type="ECO:0000313" key="20">
    <source>
        <dbReference type="EMBL" id="STC84623.1"/>
    </source>
</evidence>
<name>A0A376D9E3_ECOLX</name>
<evidence type="ECO:0000256" key="11">
    <source>
        <dbReference type="ARBA" id="ARBA00022801"/>
    </source>
</evidence>
<dbReference type="Pfam" id="PF02395">
    <property type="entry name" value="Peptidase_S6"/>
    <property type="match status" value="1"/>
</dbReference>
<evidence type="ECO:0000259" key="19">
    <source>
        <dbReference type="PROSITE" id="PS51691"/>
    </source>
</evidence>
<dbReference type="InterPro" id="IPR036709">
    <property type="entry name" value="Autotransporte_beta_dom_sf"/>
</dbReference>
<feature type="compositionally biased region" description="Low complexity" evidence="17">
    <location>
        <begin position="681"/>
        <end position="693"/>
    </location>
</feature>
<evidence type="ECO:0000256" key="12">
    <source>
        <dbReference type="ARBA" id="ARBA00022825"/>
    </source>
</evidence>
<reference evidence="20 21" key="1">
    <citation type="submission" date="2018-06" db="EMBL/GenBank/DDBJ databases">
        <authorList>
            <consortium name="Pathogen Informatics"/>
            <person name="Doyle S."/>
        </authorList>
    </citation>
    <scope>NUCLEOTIDE SEQUENCE [LARGE SCALE GENOMIC DNA]</scope>
    <source>
        <strain evidence="20 21">NCTC10767</strain>
    </source>
</reference>
<dbReference type="GO" id="GO:0005576">
    <property type="term" value="C:extracellular region"/>
    <property type="evidence" value="ECO:0007669"/>
    <property type="project" value="UniProtKB-SubCell"/>
</dbReference>
<feature type="region of interest" description="Disordered" evidence="17">
    <location>
        <begin position="990"/>
        <end position="1024"/>
    </location>
</feature>
<accession>A0A376D9E3</accession>
<protein>
    <submittedName>
        <fullName evidence="20">Peptidase S6, IgA endopeptidase from phage origin</fullName>
        <ecNumber evidence="20">3.4.21.-</ecNumber>
    </submittedName>
</protein>
<comment type="subcellular location">
    <subcellularLocation>
        <location evidence="3">Cell outer membrane</location>
        <topology evidence="3">Multi-pass membrane protein</topology>
    </subcellularLocation>
    <subcellularLocation>
        <location evidence="1">Cell surface</location>
    </subcellularLocation>
    <subcellularLocation>
        <location evidence="2">Periplasm</location>
    </subcellularLocation>
    <subcellularLocation>
        <location evidence="4">Secreted</location>
    </subcellularLocation>
</comment>
<evidence type="ECO:0000256" key="8">
    <source>
        <dbReference type="ARBA" id="ARBA00022692"/>
    </source>
</evidence>
<evidence type="ECO:0000256" key="15">
    <source>
        <dbReference type="ARBA" id="ARBA00023145"/>
    </source>
</evidence>
<dbReference type="GO" id="GO:0009986">
    <property type="term" value="C:cell surface"/>
    <property type="evidence" value="ECO:0007669"/>
    <property type="project" value="UniProtKB-SubCell"/>
</dbReference>
<evidence type="ECO:0000256" key="16">
    <source>
        <dbReference type="ARBA" id="ARBA00023237"/>
    </source>
</evidence>
<dbReference type="EMBL" id="UFXW01000004">
    <property type="protein sequence ID" value="STC84623.1"/>
    <property type="molecule type" value="Genomic_DNA"/>
</dbReference>
<evidence type="ECO:0000256" key="5">
    <source>
        <dbReference type="ARBA" id="ARBA00022452"/>
    </source>
</evidence>
<evidence type="ECO:0000256" key="14">
    <source>
        <dbReference type="ARBA" id="ARBA00023136"/>
    </source>
</evidence>
<evidence type="ECO:0000256" key="3">
    <source>
        <dbReference type="ARBA" id="ARBA00004571"/>
    </source>
</evidence>
<keyword evidence="5" id="KW-1134">Transmembrane beta strand</keyword>
<evidence type="ECO:0000256" key="1">
    <source>
        <dbReference type="ARBA" id="ARBA00004241"/>
    </source>
</evidence>
<dbReference type="PROSITE" id="PS51691">
    <property type="entry name" value="PEPTIDASE_S6"/>
    <property type="match status" value="1"/>
</dbReference>
<dbReference type="NCBIfam" id="TIGR01414">
    <property type="entry name" value="autotrans_barl"/>
    <property type="match status" value="1"/>
</dbReference>
<dbReference type="Proteomes" id="UP000254647">
    <property type="component" value="Unassembled WGS sequence"/>
</dbReference>
<dbReference type="SUPFAM" id="SSF103515">
    <property type="entry name" value="Autotransporter"/>
    <property type="match status" value="1"/>
</dbReference>
<dbReference type="Gene3D" id="2.160.20.20">
    <property type="match status" value="1"/>
</dbReference>
<feature type="compositionally biased region" description="Pro residues" evidence="17">
    <location>
        <begin position="995"/>
        <end position="1005"/>
    </location>
</feature>
<dbReference type="InterPro" id="IPR012332">
    <property type="entry name" value="Autotransporter_pectin_lyase_C"/>
</dbReference>
<dbReference type="EC" id="3.4.21.-" evidence="20"/>
<dbReference type="GO" id="GO:0042597">
    <property type="term" value="C:periplasmic space"/>
    <property type="evidence" value="ECO:0007669"/>
    <property type="project" value="UniProtKB-SubCell"/>
</dbReference>
<dbReference type="GO" id="GO:0004252">
    <property type="term" value="F:serine-type endopeptidase activity"/>
    <property type="evidence" value="ECO:0007669"/>
    <property type="project" value="InterPro"/>
</dbReference>
<dbReference type="InterPro" id="IPR000710">
    <property type="entry name" value="Peptidase_S6"/>
</dbReference>
<evidence type="ECO:0000256" key="10">
    <source>
        <dbReference type="ARBA" id="ARBA00022764"/>
    </source>
</evidence>
<keyword evidence="11 20" id="KW-0378">Hydrolase</keyword>
<dbReference type="Pfam" id="PF03797">
    <property type="entry name" value="Autotransporter"/>
    <property type="match status" value="1"/>
</dbReference>
<dbReference type="Gene3D" id="2.40.10.120">
    <property type="match status" value="1"/>
</dbReference>